<evidence type="ECO:0000256" key="2">
    <source>
        <dbReference type="ARBA" id="ARBA00023315"/>
    </source>
</evidence>
<proteinExistence type="predicted"/>
<dbReference type="Proteomes" id="UP000831787">
    <property type="component" value="Chromosome"/>
</dbReference>
<evidence type="ECO:0000256" key="1">
    <source>
        <dbReference type="ARBA" id="ARBA00022679"/>
    </source>
</evidence>
<reference evidence="4 5" key="1">
    <citation type="submission" date="2022-04" db="EMBL/GenBank/DDBJ databases">
        <title>Halobacillus sp. isolated from saltern.</title>
        <authorList>
            <person name="Won M."/>
            <person name="Lee C.-M."/>
            <person name="Woen H.-Y."/>
            <person name="Kwon S.-W."/>
        </authorList>
    </citation>
    <scope>NUCLEOTIDE SEQUENCE [LARGE SCALE GENOMIC DNA]</scope>
    <source>
        <strain evidence="4 5">SSBR10-3</strain>
    </source>
</reference>
<dbReference type="Pfam" id="PF00583">
    <property type="entry name" value="Acetyltransf_1"/>
    <property type="match status" value="1"/>
</dbReference>
<evidence type="ECO:0000313" key="5">
    <source>
        <dbReference type="Proteomes" id="UP000831787"/>
    </source>
</evidence>
<feature type="domain" description="N-acetyltransferase" evidence="3">
    <location>
        <begin position="1"/>
        <end position="146"/>
    </location>
</feature>
<evidence type="ECO:0000313" key="4">
    <source>
        <dbReference type="EMBL" id="UOQ44755.1"/>
    </source>
</evidence>
<keyword evidence="2" id="KW-0012">Acyltransferase</keyword>
<keyword evidence="1" id="KW-0808">Transferase</keyword>
<dbReference type="SUPFAM" id="SSF55729">
    <property type="entry name" value="Acyl-CoA N-acyltransferases (Nat)"/>
    <property type="match status" value="1"/>
</dbReference>
<sequence>MPILYATEADLKQIYPHTGTAISEGSLGYYEGNSVMGSNMMQAVIRNGGKVLVVKENEQVCGWLLYGIQFDEFTGVPFGYLYDLHVFKRFRKRGYGKALMQTAIDEIKAQGIKKASLLVYKENTAIEIYKSLGFKETCIVMHKQLD</sequence>
<dbReference type="InterPro" id="IPR016181">
    <property type="entry name" value="Acyl_CoA_acyltransferase"/>
</dbReference>
<organism evidence="4 5">
    <name type="scientific">Halobacillus salinarum</name>
    <dbReference type="NCBI Taxonomy" id="2932257"/>
    <lineage>
        <taxon>Bacteria</taxon>
        <taxon>Bacillati</taxon>
        <taxon>Bacillota</taxon>
        <taxon>Bacilli</taxon>
        <taxon>Bacillales</taxon>
        <taxon>Bacillaceae</taxon>
        <taxon>Halobacillus</taxon>
    </lineage>
</organism>
<dbReference type="EMBL" id="CP095073">
    <property type="protein sequence ID" value="UOQ44755.1"/>
    <property type="molecule type" value="Genomic_DNA"/>
</dbReference>
<evidence type="ECO:0000259" key="3">
    <source>
        <dbReference type="PROSITE" id="PS51186"/>
    </source>
</evidence>
<protein>
    <submittedName>
        <fullName evidence="4">GNAT family N-acetyltransferase</fullName>
    </submittedName>
</protein>
<dbReference type="InterPro" id="IPR000182">
    <property type="entry name" value="GNAT_dom"/>
</dbReference>
<dbReference type="Gene3D" id="3.40.630.30">
    <property type="match status" value="1"/>
</dbReference>
<keyword evidence="5" id="KW-1185">Reference proteome</keyword>
<gene>
    <name evidence="4" type="ORF">MUN89_02010</name>
</gene>
<name>A0ABY4EJV4_9BACI</name>
<accession>A0ABY4EJV4</accession>
<dbReference type="PROSITE" id="PS51186">
    <property type="entry name" value="GNAT"/>
    <property type="match status" value="1"/>
</dbReference>
<dbReference type="CDD" id="cd04301">
    <property type="entry name" value="NAT_SF"/>
    <property type="match status" value="1"/>
</dbReference>
<dbReference type="PANTHER" id="PTHR43072:SF51">
    <property type="entry name" value="ABC SUPERFAMILY TRANSPORT PROTEIN"/>
    <property type="match status" value="1"/>
</dbReference>
<dbReference type="RefSeq" id="WP_244710966.1">
    <property type="nucleotide sequence ID" value="NZ_CP095073.1"/>
</dbReference>
<dbReference type="PANTHER" id="PTHR43072">
    <property type="entry name" value="N-ACETYLTRANSFERASE"/>
    <property type="match status" value="1"/>
</dbReference>